<dbReference type="Pfam" id="PF00027">
    <property type="entry name" value="cNMP_binding"/>
    <property type="match status" value="1"/>
</dbReference>
<dbReference type="Gene3D" id="1.10.10.10">
    <property type="entry name" value="Winged helix-like DNA-binding domain superfamily/Winged helix DNA-binding domain"/>
    <property type="match status" value="1"/>
</dbReference>
<feature type="region of interest" description="Disordered" evidence="1">
    <location>
        <begin position="261"/>
        <end position="298"/>
    </location>
</feature>
<dbReference type="Gene3D" id="2.60.120.10">
    <property type="entry name" value="Jelly Rolls"/>
    <property type="match status" value="1"/>
</dbReference>
<dbReference type="SUPFAM" id="SSF46785">
    <property type="entry name" value="Winged helix' DNA-binding domain"/>
    <property type="match status" value="1"/>
</dbReference>
<dbReference type="SMART" id="SM00100">
    <property type="entry name" value="cNMP"/>
    <property type="match status" value="1"/>
</dbReference>
<accession>A0A6H9Z0G5</accession>
<evidence type="ECO:0000313" key="4">
    <source>
        <dbReference type="Proteomes" id="UP000468735"/>
    </source>
</evidence>
<dbReference type="CDD" id="cd00038">
    <property type="entry name" value="CAP_ED"/>
    <property type="match status" value="1"/>
</dbReference>
<dbReference type="InterPro" id="IPR018490">
    <property type="entry name" value="cNMP-bd_dom_sf"/>
</dbReference>
<dbReference type="PANTHER" id="PTHR24567:SF74">
    <property type="entry name" value="HTH-TYPE TRANSCRIPTIONAL REGULATOR ARCR"/>
    <property type="match status" value="1"/>
</dbReference>
<dbReference type="PROSITE" id="PS50042">
    <property type="entry name" value="CNMP_BINDING_3"/>
    <property type="match status" value="1"/>
</dbReference>
<dbReference type="InterPro" id="IPR050397">
    <property type="entry name" value="Env_Response_Regulators"/>
</dbReference>
<dbReference type="InterPro" id="IPR036390">
    <property type="entry name" value="WH_DNA-bd_sf"/>
</dbReference>
<evidence type="ECO:0000259" key="2">
    <source>
        <dbReference type="PROSITE" id="PS50042"/>
    </source>
</evidence>
<comment type="caution">
    <text evidence="3">The sequence shown here is derived from an EMBL/GenBank/DDBJ whole genome shotgun (WGS) entry which is preliminary data.</text>
</comment>
<dbReference type="GO" id="GO:0003700">
    <property type="term" value="F:DNA-binding transcription factor activity"/>
    <property type="evidence" value="ECO:0007669"/>
    <property type="project" value="TreeGrafter"/>
</dbReference>
<dbReference type="OrthoDB" id="41390at2"/>
<dbReference type="Proteomes" id="UP000468735">
    <property type="component" value="Unassembled WGS sequence"/>
</dbReference>
<dbReference type="InterPro" id="IPR000595">
    <property type="entry name" value="cNMP-bd_dom"/>
</dbReference>
<proteinExistence type="predicted"/>
<dbReference type="PANTHER" id="PTHR24567">
    <property type="entry name" value="CRP FAMILY TRANSCRIPTIONAL REGULATORY PROTEIN"/>
    <property type="match status" value="1"/>
</dbReference>
<keyword evidence="4" id="KW-1185">Reference proteome</keyword>
<gene>
    <name evidence="3" type="ORF">F8566_13605</name>
</gene>
<name>A0A6H9Z0G5_9ACTN</name>
<reference evidence="3 4" key="1">
    <citation type="submission" date="2019-09" db="EMBL/GenBank/DDBJ databases">
        <title>Actinomadura physcomitrii sp. nov., a novel actinomycete isolated from moss [Physcomitrium sphaericum (Ludw) Fuernr].</title>
        <authorList>
            <person name="Zhuang X."/>
            <person name="Liu C."/>
        </authorList>
    </citation>
    <scope>NUCLEOTIDE SEQUENCE [LARGE SCALE GENOMIC DNA]</scope>
    <source>
        <strain evidence="3 4">HMC1</strain>
    </source>
</reference>
<dbReference type="SUPFAM" id="SSF51206">
    <property type="entry name" value="cAMP-binding domain-like"/>
    <property type="match status" value="1"/>
</dbReference>
<protein>
    <submittedName>
        <fullName evidence="3">Crp/Fnr family transcriptional regulator</fullName>
    </submittedName>
</protein>
<organism evidence="3 4">
    <name type="scientific">Actinomadura rudentiformis</name>
    <dbReference type="NCBI Taxonomy" id="359158"/>
    <lineage>
        <taxon>Bacteria</taxon>
        <taxon>Bacillati</taxon>
        <taxon>Actinomycetota</taxon>
        <taxon>Actinomycetes</taxon>
        <taxon>Streptosporangiales</taxon>
        <taxon>Thermomonosporaceae</taxon>
        <taxon>Actinomadura</taxon>
    </lineage>
</organism>
<evidence type="ECO:0000313" key="3">
    <source>
        <dbReference type="EMBL" id="KAB2348810.1"/>
    </source>
</evidence>
<sequence>MALTRRWSPRQNDLQYPISRVSFYAVHRRTAAFTRMGRASMVISTFWTALPGPGRRALEEAGTSVLIRQGAFLTREHSRSSQVYVLRSGAVQVWVDRTGERVILDMLGPGDLVGELEAVDGGVREANVEALTPVQALVLPADRFRTVLNADPEWVWAVAGVLAERLRDANELRISHFPDDAERRLGTRLLRLFARFGDPAEDGTVVVRLPVCQQDLGRWAGMGRRKVAQILAGERVRGGLAVTRNMITARSPDVLHRLAGDDADLDPEAVSPGAVSPGAVNPGGVGPGDAESEGDRRS</sequence>
<dbReference type="EMBL" id="WBMT01000006">
    <property type="protein sequence ID" value="KAB2348810.1"/>
    <property type="molecule type" value="Genomic_DNA"/>
</dbReference>
<dbReference type="InterPro" id="IPR036388">
    <property type="entry name" value="WH-like_DNA-bd_sf"/>
</dbReference>
<feature type="domain" description="Cyclic nucleotide-binding" evidence="2">
    <location>
        <begin position="46"/>
        <end position="148"/>
    </location>
</feature>
<evidence type="ECO:0000256" key="1">
    <source>
        <dbReference type="SAM" id="MobiDB-lite"/>
    </source>
</evidence>
<dbReference type="InterPro" id="IPR014710">
    <property type="entry name" value="RmlC-like_jellyroll"/>
</dbReference>
<dbReference type="AlphaFoldDB" id="A0A6H9Z0G5"/>
<dbReference type="GO" id="GO:0005829">
    <property type="term" value="C:cytosol"/>
    <property type="evidence" value="ECO:0007669"/>
    <property type="project" value="TreeGrafter"/>
</dbReference>